<dbReference type="OrthoDB" id="1001536at2"/>
<organism evidence="3 4">
    <name type="scientific">Tangfeifania diversioriginum</name>
    <dbReference type="NCBI Taxonomy" id="1168035"/>
    <lineage>
        <taxon>Bacteria</taxon>
        <taxon>Pseudomonadati</taxon>
        <taxon>Bacteroidota</taxon>
        <taxon>Bacteroidia</taxon>
        <taxon>Marinilabiliales</taxon>
        <taxon>Prolixibacteraceae</taxon>
        <taxon>Tangfeifania</taxon>
    </lineage>
</organism>
<dbReference type="AlphaFoldDB" id="A0A1M6HLQ6"/>
<evidence type="ECO:0000259" key="2">
    <source>
        <dbReference type="Pfam" id="PF13568"/>
    </source>
</evidence>
<dbReference type="RefSeq" id="WP_073169004.1">
    <property type="nucleotide sequence ID" value="NZ_FQZE01000014.1"/>
</dbReference>
<evidence type="ECO:0000256" key="1">
    <source>
        <dbReference type="SAM" id="SignalP"/>
    </source>
</evidence>
<protein>
    <submittedName>
        <fullName evidence="3">Outer membrane protein beta-barrel domain-containing protein</fullName>
    </submittedName>
</protein>
<dbReference type="InterPro" id="IPR011250">
    <property type="entry name" value="OMP/PagP_B-barrel"/>
</dbReference>
<accession>A0A1M6HLQ6</accession>
<dbReference type="EMBL" id="FQZE01000014">
    <property type="protein sequence ID" value="SHJ23085.1"/>
    <property type="molecule type" value="Genomic_DNA"/>
</dbReference>
<reference evidence="3 4" key="1">
    <citation type="submission" date="2016-11" db="EMBL/GenBank/DDBJ databases">
        <authorList>
            <person name="Jaros S."/>
            <person name="Januszkiewicz K."/>
            <person name="Wedrychowicz H."/>
        </authorList>
    </citation>
    <scope>NUCLEOTIDE SEQUENCE [LARGE SCALE GENOMIC DNA]</scope>
    <source>
        <strain evidence="3 4">DSM 27063</strain>
    </source>
</reference>
<feature type="chain" id="PRO_5013042335" evidence="1">
    <location>
        <begin position="21"/>
        <end position="211"/>
    </location>
</feature>
<dbReference type="InterPro" id="IPR025665">
    <property type="entry name" value="Beta-barrel_OMP_2"/>
</dbReference>
<proteinExistence type="predicted"/>
<keyword evidence="1" id="KW-0732">Signal</keyword>
<keyword evidence="4" id="KW-1185">Reference proteome</keyword>
<dbReference type="Pfam" id="PF13568">
    <property type="entry name" value="OMP_b-brl_2"/>
    <property type="match status" value="1"/>
</dbReference>
<dbReference type="Proteomes" id="UP000184050">
    <property type="component" value="Unassembled WGS sequence"/>
</dbReference>
<dbReference type="STRING" id="1168035.SAMN05444280_1143"/>
<feature type="domain" description="Outer membrane protein beta-barrel" evidence="2">
    <location>
        <begin position="20"/>
        <end position="175"/>
    </location>
</feature>
<name>A0A1M6HLQ6_9BACT</name>
<evidence type="ECO:0000313" key="4">
    <source>
        <dbReference type="Proteomes" id="UP000184050"/>
    </source>
</evidence>
<feature type="signal peptide" evidence="1">
    <location>
        <begin position="1"/>
        <end position="20"/>
    </location>
</feature>
<dbReference type="SUPFAM" id="SSF56925">
    <property type="entry name" value="OMPA-like"/>
    <property type="match status" value="1"/>
</dbReference>
<sequence>MRKKILIPILFLILAQVASAQRFEGGILAGFNASQVEGTMINGININGYHKPGILAGLYVQTDFAPAIFGGMEIKYSQKGARKKIDKENPDPEKYIMRLGYIDVPVYAGFRTSDRATIIAGASAGYLMHSKEIDNYGEIPQEDRNAFNNFDLQPFLGFQFDMLDQIMLDLRFALSVLPIRKQSGDNATNYYWHNNQFNNVISLALYYRFGG</sequence>
<evidence type="ECO:0000313" key="3">
    <source>
        <dbReference type="EMBL" id="SHJ23085.1"/>
    </source>
</evidence>
<gene>
    <name evidence="3" type="ORF">SAMN05444280_1143</name>
</gene>